<dbReference type="EMBL" id="KQ459185">
    <property type="protein sequence ID" value="KPJ03334.1"/>
    <property type="molecule type" value="Genomic_DNA"/>
</dbReference>
<gene>
    <name evidence="1" type="ORF">RR46_06490</name>
</gene>
<accession>A0A194QD37</accession>
<organism evidence="1 2">
    <name type="scientific">Papilio xuthus</name>
    <name type="common">Asian swallowtail butterfly</name>
    <dbReference type="NCBI Taxonomy" id="66420"/>
    <lineage>
        <taxon>Eukaryota</taxon>
        <taxon>Metazoa</taxon>
        <taxon>Ecdysozoa</taxon>
        <taxon>Arthropoda</taxon>
        <taxon>Hexapoda</taxon>
        <taxon>Insecta</taxon>
        <taxon>Pterygota</taxon>
        <taxon>Neoptera</taxon>
        <taxon>Endopterygota</taxon>
        <taxon>Lepidoptera</taxon>
        <taxon>Glossata</taxon>
        <taxon>Ditrysia</taxon>
        <taxon>Papilionoidea</taxon>
        <taxon>Papilionidae</taxon>
        <taxon>Papilioninae</taxon>
        <taxon>Papilio</taxon>
    </lineage>
</organism>
<evidence type="ECO:0000313" key="2">
    <source>
        <dbReference type="Proteomes" id="UP000053268"/>
    </source>
</evidence>
<name>A0A194QD37_PAPXU</name>
<sequence length="111" mass="11972">MCALNVLKNLIATRFATRVYCAAAGGDIKVRGAFEVSGSDAVATTRSLSEWRCMQRALLIYRPRPQRGAAAAAARRESGVLAESDALNYNEYYELEITAGVATGPSRPTMI</sequence>
<keyword evidence="2" id="KW-1185">Reference proteome</keyword>
<dbReference type="Proteomes" id="UP000053268">
    <property type="component" value="Unassembled WGS sequence"/>
</dbReference>
<protein>
    <submittedName>
        <fullName evidence="1">Uncharacterized protein</fullName>
    </submittedName>
</protein>
<reference evidence="1 2" key="1">
    <citation type="journal article" date="2015" name="Nat. Commun.">
        <title>Outbred genome sequencing and CRISPR/Cas9 gene editing in butterflies.</title>
        <authorList>
            <person name="Li X."/>
            <person name="Fan D."/>
            <person name="Zhang W."/>
            <person name="Liu G."/>
            <person name="Zhang L."/>
            <person name="Zhao L."/>
            <person name="Fang X."/>
            <person name="Chen L."/>
            <person name="Dong Y."/>
            <person name="Chen Y."/>
            <person name="Ding Y."/>
            <person name="Zhao R."/>
            <person name="Feng M."/>
            <person name="Zhu Y."/>
            <person name="Feng Y."/>
            <person name="Jiang X."/>
            <person name="Zhu D."/>
            <person name="Xiang H."/>
            <person name="Feng X."/>
            <person name="Li S."/>
            <person name="Wang J."/>
            <person name="Zhang G."/>
            <person name="Kronforst M.R."/>
            <person name="Wang W."/>
        </authorList>
    </citation>
    <scope>NUCLEOTIDE SEQUENCE [LARGE SCALE GENOMIC DNA]</scope>
    <source>
        <strain evidence="1">Ya'a_city_454_Px</strain>
        <tissue evidence="1">Whole body</tissue>
    </source>
</reference>
<evidence type="ECO:0000313" key="1">
    <source>
        <dbReference type="EMBL" id="KPJ03334.1"/>
    </source>
</evidence>
<dbReference type="AlphaFoldDB" id="A0A194QD37"/>
<proteinExistence type="predicted"/>